<dbReference type="Proteomes" id="UP000663826">
    <property type="component" value="Unassembled WGS sequence"/>
</dbReference>
<dbReference type="Pfam" id="PF03074">
    <property type="entry name" value="GCS"/>
    <property type="match status" value="1"/>
</dbReference>
<dbReference type="PANTHER" id="PTHR11164">
    <property type="entry name" value="GLUTAMATE CYSTEINE LIGASE"/>
    <property type="match status" value="1"/>
</dbReference>
<organism evidence="12 13">
    <name type="scientific">Rhizoctonia solani</name>
    <dbReference type="NCBI Taxonomy" id="456999"/>
    <lineage>
        <taxon>Eukaryota</taxon>
        <taxon>Fungi</taxon>
        <taxon>Dikarya</taxon>
        <taxon>Basidiomycota</taxon>
        <taxon>Agaricomycotina</taxon>
        <taxon>Agaricomycetes</taxon>
        <taxon>Cantharellales</taxon>
        <taxon>Ceratobasidiaceae</taxon>
        <taxon>Rhizoctonia</taxon>
    </lineage>
</organism>
<accession>A0A8H2WP35</accession>
<gene>
    <name evidence="12" type="ORF">RDB_LOCUS29547</name>
</gene>
<evidence type="ECO:0000256" key="5">
    <source>
        <dbReference type="ARBA" id="ARBA00022684"/>
    </source>
</evidence>
<feature type="region of interest" description="Disordered" evidence="11">
    <location>
        <begin position="523"/>
        <end position="598"/>
    </location>
</feature>
<reference evidence="12" key="1">
    <citation type="submission" date="2021-01" db="EMBL/GenBank/DDBJ databases">
        <authorList>
            <person name="Kaushik A."/>
        </authorList>
    </citation>
    <scope>NUCLEOTIDE SEQUENCE</scope>
    <source>
        <strain evidence="12">AG1-1B</strain>
    </source>
</reference>
<evidence type="ECO:0000256" key="4">
    <source>
        <dbReference type="ARBA" id="ARBA00022598"/>
    </source>
</evidence>
<keyword evidence="5 10" id="KW-0317">Glutathione biosynthesis</keyword>
<dbReference type="FunFam" id="3.30.590.50:FF:000002">
    <property type="entry name" value="Glutamate--cysteine ligase catalytic subunit"/>
    <property type="match status" value="1"/>
</dbReference>
<comment type="caution">
    <text evidence="12">The sequence shown here is derived from an EMBL/GenBank/DDBJ whole genome shotgun (WGS) entry which is preliminary data.</text>
</comment>
<evidence type="ECO:0000256" key="6">
    <source>
        <dbReference type="ARBA" id="ARBA00022741"/>
    </source>
</evidence>
<dbReference type="SUPFAM" id="SSF55931">
    <property type="entry name" value="Glutamine synthetase/guanido kinase"/>
    <property type="match status" value="1"/>
</dbReference>
<evidence type="ECO:0000256" key="1">
    <source>
        <dbReference type="ARBA" id="ARBA00005006"/>
    </source>
</evidence>
<dbReference type="PANTHER" id="PTHR11164:SF0">
    <property type="entry name" value="GLUTAMATE--CYSTEINE LIGASE CATALYTIC SUBUNIT"/>
    <property type="match status" value="1"/>
</dbReference>
<evidence type="ECO:0000256" key="3">
    <source>
        <dbReference type="ARBA" id="ARBA00012220"/>
    </source>
</evidence>
<dbReference type="InterPro" id="IPR014746">
    <property type="entry name" value="Gln_synth/guanido_kin_cat_dom"/>
</dbReference>
<dbReference type="GO" id="GO:0006750">
    <property type="term" value="P:glutathione biosynthetic process"/>
    <property type="evidence" value="ECO:0007669"/>
    <property type="project" value="UniProtKB-UniRule"/>
</dbReference>
<evidence type="ECO:0000256" key="9">
    <source>
        <dbReference type="ARBA" id="ARBA00032122"/>
    </source>
</evidence>
<dbReference type="EMBL" id="CAJMWQ010000912">
    <property type="protein sequence ID" value="CAE6397922.1"/>
    <property type="molecule type" value="Genomic_DNA"/>
</dbReference>
<evidence type="ECO:0000256" key="10">
    <source>
        <dbReference type="RuleBase" id="RU367135"/>
    </source>
</evidence>
<evidence type="ECO:0000256" key="7">
    <source>
        <dbReference type="ARBA" id="ARBA00022840"/>
    </source>
</evidence>
<evidence type="ECO:0000313" key="13">
    <source>
        <dbReference type="Proteomes" id="UP000663826"/>
    </source>
</evidence>
<feature type="compositionally biased region" description="Low complexity" evidence="11">
    <location>
        <begin position="525"/>
        <end position="568"/>
    </location>
</feature>
<evidence type="ECO:0000313" key="12">
    <source>
        <dbReference type="EMBL" id="CAE6397922.1"/>
    </source>
</evidence>
<name>A0A8H2WP35_9AGAM</name>
<dbReference type="UniPathway" id="UPA00142">
    <property type="reaction ID" value="UER00209"/>
</dbReference>
<dbReference type="Gene3D" id="1.10.8.960">
    <property type="match status" value="1"/>
</dbReference>
<dbReference type="EC" id="6.3.2.2" evidence="3 10"/>
<feature type="non-terminal residue" evidence="12">
    <location>
        <position position="1"/>
    </location>
</feature>
<keyword evidence="7 10" id="KW-0067">ATP-binding</keyword>
<comment type="similarity">
    <text evidence="2 10">Belongs to the glutamate--cysteine ligase type 3 family.</text>
</comment>
<comment type="catalytic activity">
    <reaction evidence="10">
        <text>L-cysteine + L-glutamate + ATP = gamma-L-glutamyl-L-cysteine + ADP + phosphate + H(+)</text>
        <dbReference type="Rhea" id="RHEA:13285"/>
        <dbReference type="ChEBI" id="CHEBI:15378"/>
        <dbReference type="ChEBI" id="CHEBI:29985"/>
        <dbReference type="ChEBI" id="CHEBI:30616"/>
        <dbReference type="ChEBI" id="CHEBI:35235"/>
        <dbReference type="ChEBI" id="CHEBI:43474"/>
        <dbReference type="ChEBI" id="CHEBI:58173"/>
        <dbReference type="ChEBI" id="CHEBI:456216"/>
        <dbReference type="EC" id="6.3.2.2"/>
    </reaction>
</comment>
<dbReference type="GO" id="GO:0005524">
    <property type="term" value="F:ATP binding"/>
    <property type="evidence" value="ECO:0007669"/>
    <property type="project" value="UniProtKB-UniRule"/>
</dbReference>
<evidence type="ECO:0000256" key="2">
    <source>
        <dbReference type="ARBA" id="ARBA00008100"/>
    </source>
</evidence>
<keyword evidence="4 10" id="KW-0436">Ligase</keyword>
<dbReference type="AlphaFoldDB" id="A0A8H2WP35"/>
<keyword evidence="6 10" id="KW-0547">Nucleotide-binding</keyword>
<dbReference type="GO" id="GO:0017109">
    <property type="term" value="C:glutamate-cysteine ligase complex"/>
    <property type="evidence" value="ECO:0007669"/>
    <property type="project" value="TreeGrafter"/>
</dbReference>
<dbReference type="GO" id="GO:0004357">
    <property type="term" value="F:glutamate-cysteine ligase activity"/>
    <property type="evidence" value="ECO:0007669"/>
    <property type="project" value="UniProtKB-UniRule"/>
</dbReference>
<dbReference type="Gene3D" id="3.30.590.50">
    <property type="match status" value="2"/>
</dbReference>
<protein>
    <recommendedName>
        <fullName evidence="3 10">Glutamate--cysteine ligase</fullName>
        <ecNumber evidence="3 10">6.3.2.2</ecNumber>
    </recommendedName>
    <alternativeName>
        <fullName evidence="9 10">Gamma-ECS</fullName>
    </alternativeName>
    <alternativeName>
        <fullName evidence="8 10">Gamma-glutamylcysteine synthetase</fullName>
    </alternativeName>
</protein>
<proteinExistence type="inferred from homology"/>
<evidence type="ECO:0000256" key="8">
    <source>
        <dbReference type="ARBA" id="ARBA00030585"/>
    </source>
</evidence>
<comment type="pathway">
    <text evidence="1 10">Sulfur metabolism; glutathione biosynthesis; glutathione from L-cysteine and L-glutamate: step 1/2.</text>
</comment>
<evidence type="ECO:0000256" key="11">
    <source>
        <dbReference type="SAM" id="MobiDB-lite"/>
    </source>
</evidence>
<sequence>RNRTPSDCHKLRLHSTMGLLFLGTPLSWEEGKKHADYIREHGITQFLNVWRKLKDREGDTLLWGDEIEYIVVSYDDDNKNARLSLRQSEILAKLKDVVLDLCNGCPASAGSVPTFHPEYGRYMLESTPGAPYNGTVSNLLEVERNMRYRRKLAKAYLLPHEVPMTLTNFPRLGVREVFTDPPADPAGATSSHSLFLPEEITNPHARFPTLTANIRRRRGSKVAINVPIYFDTNTPKPFIDPTIPWDRNIYPEDHEARDGAAKPDHIYLDAMGFGMGCCCLQITFQACNVDEARTVYDALVPVAPILMALTAAAPAYRGYLSDVDCRWDIISGSVDDRTEEERGLKPLKDNKYVIPKSRYGSVDMYLSQDFNNRPEYNDVPVLIDEKVYDRLRENSKFNHGAPLLVIFLFQPIELDDTKSTDHFESLQSTNWQSLRFKPPPAGSAIGWRVEFRTMEVQPTDFENAAFSIFIVLLSRAILSFGLNFYIPISRVDENMARAQRRNAARAEKFWFRKWVWPRAGPPSVSHLNGNGNGHSNGHANGHSNGHANGHSNGHSNGHANGHSNGRANGHSHHASTPTDRSPPLSADQSRCPSPKFPEFVPVEDEYEEMTMNEIINGKGSFPGLLGVVNAYLDSLNVEFTAKLKMKKYLDLIKQRADGSLQTPATWIRNFIRSHPAYKFDSVVSQEINYDLIKAMDDIERGVRAEPDLLPSYYAGSKLDDGCL</sequence>
<dbReference type="InterPro" id="IPR004308">
    <property type="entry name" value="GCS"/>
</dbReference>